<dbReference type="Proteomes" id="UP000533905">
    <property type="component" value="Unassembled WGS sequence"/>
</dbReference>
<dbReference type="EMBL" id="JABAIV010000003">
    <property type="protein sequence ID" value="NNG23467.1"/>
    <property type="molecule type" value="Genomic_DNA"/>
</dbReference>
<reference evidence="2 3" key="1">
    <citation type="submission" date="2020-04" db="EMBL/GenBank/DDBJ databases">
        <title>Massilia sp. nov., a cold adapted bacteria isolated from Arctic soil.</title>
        <authorList>
            <person name="Son J."/>
            <person name="Ka J.-O."/>
        </authorList>
    </citation>
    <scope>NUCLEOTIDE SEQUENCE [LARGE SCALE GENOMIC DNA]</scope>
    <source>
        <strain evidence="2 3">ML15P13</strain>
    </source>
</reference>
<gene>
    <name evidence="2" type="ORF">HGB41_10725</name>
</gene>
<organism evidence="2 3">
    <name type="scientific">Telluria aromaticivorans</name>
    <dbReference type="NCBI Taxonomy" id="2725995"/>
    <lineage>
        <taxon>Bacteria</taxon>
        <taxon>Pseudomonadati</taxon>
        <taxon>Pseudomonadota</taxon>
        <taxon>Betaproteobacteria</taxon>
        <taxon>Burkholderiales</taxon>
        <taxon>Oxalobacteraceae</taxon>
        <taxon>Telluria group</taxon>
        <taxon>Telluria</taxon>
    </lineage>
</organism>
<keyword evidence="3" id="KW-1185">Reference proteome</keyword>
<comment type="caution">
    <text evidence="2">The sequence shown here is derived from an EMBL/GenBank/DDBJ whole genome shotgun (WGS) entry which is preliminary data.</text>
</comment>
<accession>A0A7Y2JYS2</accession>
<evidence type="ECO:0000256" key="1">
    <source>
        <dbReference type="SAM" id="MobiDB-lite"/>
    </source>
</evidence>
<proteinExistence type="predicted"/>
<sequence>MGNRGGIDTPTGRIEREVARERHERELQDEAKSGMATPDDFRTKDARERGDTGTLKRHPGR</sequence>
<evidence type="ECO:0000313" key="2">
    <source>
        <dbReference type="EMBL" id="NNG23467.1"/>
    </source>
</evidence>
<protein>
    <submittedName>
        <fullName evidence="2">Uncharacterized protein</fullName>
    </submittedName>
</protein>
<dbReference type="RefSeq" id="WP_171084053.1">
    <property type="nucleotide sequence ID" value="NZ_JABAIV010000003.1"/>
</dbReference>
<feature type="compositionally biased region" description="Basic and acidic residues" evidence="1">
    <location>
        <begin position="39"/>
        <end position="51"/>
    </location>
</feature>
<feature type="region of interest" description="Disordered" evidence="1">
    <location>
        <begin position="1"/>
        <end position="61"/>
    </location>
</feature>
<feature type="compositionally biased region" description="Basic and acidic residues" evidence="1">
    <location>
        <begin position="13"/>
        <end position="32"/>
    </location>
</feature>
<dbReference type="AlphaFoldDB" id="A0A7Y2JYS2"/>
<name>A0A7Y2JYS2_9BURK</name>
<evidence type="ECO:0000313" key="3">
    <source>
        <dbReference type="Proteomes" id="UP000533905"/>
    </source>
</evidence>